<dbReference type="PANTHER" id="PTHR33990:SF1">
    <property type="entry name" value="PROTEIN YJDN"/>
    <property type="match status" value="1"/>
</dbReference>
<name>A0ABP9CZG2_9ACTN</name>
<dbReference type="PANTHER" id="PTHR33990">
    <property type="entry name" value="PROTEIN YJDN-RELATED"/>
    <property type="match status" value="1"/>
</dbReference>
<dbReference type="InterPro" id="IPR004360">
    <property type="entry name" value="Glyas_Fos-R_dOase_dom"/>
</dbReference>
<comment type="caution">
    <text evidence="2">The sequence shown here is derived from an EMBL/GenBank/DDBJ whole genome shotgun (WGS) entry which is preliminary data.</text>
</comment>
<dbReference type="EMBL" id="BAABIG010000071">
    <property type="protein sequence ID" value="GAA4818012.1"/>
    <property type="molecule type" value="Genomic_DNA"/>
</dbReference>
<dbReference type="CDD" id="cd06588">
    <property type="entry name" value="PhnB_like"/>
    <property type="match status" value="1"/>
</dbReference>
<dbReference type="Proteomes" id="UP001501265">
    <property type="component" value="Unassembled WGS sequence"/>
</dbReference>
<evidence type="ECO:0000313" key="3">
    <source>
        <dbReference type="Proteomes" id="UP001501265"/>
    </source>
</evidence>
<dbReference type="Gene3D" id="3.10.180.10">
    <property type="entry name" value="2,3-Dihydroxybiphenyl 1,2-Dioxygenase, domain 1"/>
    <property type="match status" value="1"/>
</dbReference>
<keyword evidence="3" id="KW-1185">Reference proteome</keyword>
<dbReference type="InterPro" id="IPR029068">
    <property type="entry name" value="Glyas_Bleomycin-R_OHBP_Dase"/>
</dbReference>
<evidence type="ECO:0000259" key="1">
    <source>
        <dbReference type="Pfam" id="PF00903"/>
    </source>
</evidence>
<feature type="domain" description="Glyoxalase/fosfomycin resistance/dioxygenase" evidence="1">
    <location>
        <begin position="6"/>
        <end position="145"/>
    </location>
</feature>
<dbReference type="Pfam" id="PF00903">
    <property type="entry name" value="Glyoxalase"/>
    <property type="match status" value="1"/>
</dbReference>
<evidence type="ECO:0000313" key="2">
    <source>
        <dbReference type="EMBL" id="GAA4818012.1"/>
    </source>
</evidence>
<accession>A0ABP9CZG2</accession>
<dbReference type="SUPFAM" id="SSF54593">
    <property type="entry name" value="Glyoxalase/Bleomycin resistance protein/Dihydroxybiphenyl dioxygenase"/>
    <property type="match status" value="1"/>
</dbReference>
<protein>
    <submittedName>
        <fullName evidence="2">VOC family protein</fullName>
    </submittedName>
</protein>
<sequence>MSISAIPHINFANGQARPALEFYKSVFDGDLLFHTYQDFGMPADAPDADRVVFGQVTTADGFVLMGYDIPGVQEPDFGKPGSTRRANGTTLTEQPMFVSLRIGSLEEATTLFERLTASGTVVEDLASSNWSPGFGIVTDRFGVTWLINVHEE</sequence>
<organism evidence="2 3">
    <name type="scientific">Streptomyces ziwulingensis</name>
    <dbReference type="NCBI Taxonomy" id="1045501"/>
    <lineage>
        <taxon>Bacteria</taxon>
        <taxon>Bacillati</taxon>
        <taxon>Actinomycetota</taxon>
        <taxon>Actinomycetes</taxon>
        <taxon>Kitasatosporales</taxon>
        <taxon>Streptomycetaceae</taxon>
        <taxon>Streptomyces</taxon>
    </lineage>
</organism>
<proteinExistence type="predicted"/>
<reference evidence="3" key="1">
    <citation type="journal article" date="2019" name="Int. J. Syst. Evol. Microbiol.">
        <title>The Global Catalogue of Microorganisms (GCM) 10K type strain sequencing project: providing services to taxonomists for standard genome sequencing and annotation.</title>
        <authorList>
            <consortium name="The Broad Institute Genomics Platform"/>
            <consortium name="The Broad Institute Genome Sequencing Center for Infectious Disease"/>
            <person name="Wu L."/>
            <person name="Ma J."/>
        </authorList>
    </citation>
    <scope>NUCLEOTIDE SEQUENCE [LARGE SCALE GENOMIC DNA]</scope>
    <source>
        <strain evidence="3">JCM 18081</strain>
    </source>
</reference>
<dbReference type="RefSeq" id="WP_345623443.1">
    <property type="nucleotide sequence ID" value="NZ_BAABIG010000071.1"/>
</dbReference>
<gene>
    <name evidence="2" type="ORF">GCM10023220_58250</name>
</gene>
<dbReference type="InterPro" id="IPR028973">
    <property type="entry name" value="PhnB-like"/>
</dbReference>